<protein>
    <submittedName>
        <fullName evidence="3">Uncharacterized protein</fullName>
    </submittedName>
</protein>
<evidence type="ECO:0000313" key="2">
    <source>
        <dbReference type="Proteomes" id="UP000887581"/>
    </source>
</evidence>
<feature type="compositionally biased region" description="Acidic residues" evidence="1">
    <location>
        <begin position="19"/>
        <end position="29"/>
    </location>
</feature>
<name>A0A915PMM7_9BILA</name>
<dbReference type="AlphaFoldDB" id="A0A915PMM7"/>
<keyword evidence="2" id="KW-1185">Reference proteome</keyword>
<dbReference type="WBParaSite" id="sdigi.contig186.g5829.t1">
    <property type="protein sequence ID" value="sdigi.contig186.g5829.t1"/>
    <property type="gene ID" value="sdigi.contig186.g5829"/>
</dbReference>
<reference evidence="3" key="1">
    <citation type="submission" date="2022-11" db="UniProtKB">
        <authorList>
            <consortium name="WormBaseParasite"/>
        </authorList>
    </citation>
    <scope>IDENTIFICATION</scope>
</reference>
<evidence type="ECO:0000313" key="3">
    <source>
        <dbReference type="WBParaSite" id="sdigi.contig186.g5829.t1"/>
    </source>
</evidence>
<organism evidence="2 3">
    <name type="scientific">Setaria digitata</name>
    <dbReference type="NCBI Taxonomy" id="48799"/>
    <lineage>
        <taxon>Eukaryota</taxon>
        <taxon>Metazoa</taxon>
        <taxon>Ecdysozoa</taxon>
        <taxon>Nematoda</taxon>
        <taxon>Chromadorea</taxon>
        <taxon>Rhabditida</taxon>
        <taxon>Spirurina</taxon>
        <taxon>Spiruromorpha</taxon>
        <taxon>Filarioidea</taxon>
        <taxon>Setariidae</taxon>
        <taxon>Setaria</taxon>
    </lineage>
</organism>
<evidence type="ECO:0000256" key="1">
    <source>
        <dbReference type="SAM" id="MobiDB-lite"/>
    </source>
</evidence>
<feature type="region of interest" description="Disordered" evidence="1">
    <location>
        <begin position="1"/>
        <end position="29"/>
    </location>
</feature>
<accession>A0A915PMM7</accession>
<dbReference type="Proteomes" id="UP000887581">
    <property type="component" value="Unplaced"/>
</dbReference>
<proteinExistence type="predicted"/>
<sequence>MQAVVRNTVRKSEGASAGEVDDTSEEENGDDELKCLDWLVSYKLPDNGENLEYFSPLDDSFHQFIDLNLLHNYNTESVSKVAHYRSTSQYAVEQVFCNSSEGTMSVRLFSYAYGERFDKKLFPVVLAIPTTGYITRRPSIPGRYISPFYCSSTHMILHGNKLTPDWKYLIGQALVTSKCFACKHSLWFVNDDLASKYVANALLQGPYHRCPPPLCSSSERSVRTDELEIELGLIMVKEENLNLGKNIALVNNFRNDSIS</sequence>